<accession>A0A480B2E8</accession>
<organism evidence="2 3">
    <name type="scientific">Pseudaquabacterium pictum</name>
    <dbReference type="NCBI Taxonomy" id="2315236"/>
    <lineage>
        <taxon>Bacteria</taxon>
        <taxon>Pseudomonadati</taxon>
        <taxon>Pseudomonadota</taxon>
        <taxon>Betaproteobacteria</taxon>
        <taxon>Burkholderiales</taxon>
        <taxon>Sphaerotilaceae</taxon>
        <taxon>Pseudaquabacterium</taxon>
    </lineage>
</organism>
<reference evidence="3" key="1">
    <citation type="submission" date="2019-03" db="EMBL/GenBank/DDBJ databases">
        <title>Aquabacterium pictum sp.nov., the first bacteriochlorophyll a-containing freshwater bacterium in the genus Aquabacterium of the class Betaproteobacteria.</title>
        <authorList>
            <person name="Hirose S."/>
            <person name="Tank M."/>
            <person name="Hara E."/>
            <person name="Tamaki H."/>
            <person name="Takaichi S."/>
            <person name="Haruta S."/>
            <person name="Hanada S."/>
        </authorList>
    </citation>
    <scope>NUCLEOTIDE SEQUENCE [LARGE SCALE GENOMIC DNA]</scope>
    <source>
        <strain evidence="3">W35</strain>
    </source>
</reference>
<evidence type="ECO:0000259" key="1">
    <source>
        <dbReference type="Pfam" id="PF01575"/>
    </source>
</evidence>
<dbReference type="Gene3D" id="3.10.129.10">
    <property type="entry name" value="Hotdog Thioesterase"/>
    <property type="match status" value="1"/>
</dbReference>
<protein>
    <recommendedName>
        <fullName evidence="1">MaoC-like domain-containing protein</fullName>
    </recommendedName>
</protein>
<dbReference type="PANTHER" id="PTHR43437">
    <property type="entry name" value="HYDROXYACYL-THIOESTER DEHYDRATASE TYPE 2, MITOCHONDRIAL-RELATED"/>
    <property type="match status" value="1"/>
</dbReference>
<dbReference type="EMBL" id="BJCL01000024">
    <property type="protein sequence ID" value="GCL66075.1"/>
    <property type="molecule type" value="Genomic_DNA"/>
</dbReference>
<feature type="domain" description="MaoC-like" evidence="1">
    <location>
        <begin position="13"/>
        <end position="111"/>
    </location>
</feature>
<evidence type="ECO:0000313" key="3">
    <source>
        <dbReference type="Proteomes" id="UP000301751"/>
    </source>
</evidence>
<gene>
    <name evidence="2" type="ORF">AQPW35_51560</name>
</gene>
<dbReference type="InterPro" id="IPR002539">
    <property type="entry name" value="MaoC-like_dom"/>
</dbReference>
<name>A0A480B2E8_9BURK</name>
<dbReference type="AlphaFoldDB" id="A0A480B2E8"/>
<dbReference type="OrthoDB" id="9800237at2"/>
<dbReference type="PANTHER" id="PTHR43437:SF3">
    <property type="entry name" value="HYDROXYACYL-THIOESTER DEHYDRATASE TYPE 2, MITOCHONDRIAL"/>
    <property type="match status" value="1"/>
</dbReference>
<dbReference type="GO" id="GO:0019171">
    <property type="term" value="F:(3R)-hydroxyacyl-[acyl-carrier-protein] dehydratase activity"/>
    <property type="evidence" value="ECO:0007669"/>
    <property type="project" value="TreeGrafter"/>
</dbReference>
<keyword evidence="3" id="KW-1185">Reference proteome</keyword>
<evidence type="ECO:0000313" key="2">
    <source>
        <dbReference type="EMBL" id="GCL66075.1"/>
    </source>
</evidence>
<dbReference type="InterPro" id="IPR029069">
    <property type="entry name" value="HotDog_dom_sf"/>
</dbReference>
<dbReference type="SUPFAM" id="SSF54637">
    <property type="entry name" value="Thioesterase/thiol ester dehydrase-isomerase"/>
    <property type="match status" value="1"/>
</dbReference>
<proteinExistence type="predicted"/>
<dbReference type="Proteomes" id="UP000301751">
    <property type="component" value="Unassembled WGS sequence"/>
</dbReference>
<dbReference type="GO" id="GO:0006633">
    <property type="term" value="P:fatty acid biosynthetic process"/>
    <property type="evidence" value="ECO:0007669"/>
    <property type="project" value="TreeGrafter"/>
</dbReference>
<dbReference type="Pfam" id="PF01575">
    <property type="entry name" value="MaoC_dehydratas"/>
    <property type="match status" value="1"/>
</dbReference>
<sequence length="147" mass="15833">MLPLVQQGDTCSRSVRFSRDDIATFARLSGDSNPLHHDQQAAQRARHGEIIASGEHTTALLIGLASSHFSQPDAHGPREVLCLNFNFAFKAPVFAEQAIELSWKVASVEPHDRLGGLLVHLDGKAAVRHASPSVVGRGTLLIKSAQP</sequence>
<dbReference type="CDD" id="cd03441">
    <property type="entry name" value="R_hydratase_like"/>
    <property type="match status" value="1"/>
</dbReference>
<comment type="caution">
    <text evidence="2">The sequence shown here is derived from an EMBL/GenBank/DDBJ whole genome shotgun (WGS) entry which is preliminary data.</text>
</comment>
<dbReference type="InterPro" id="IPR050965">
    <property type="entry name" value="UPF0336/Enoyl-CoA_hydratase"/>
</dbReference>